<sequence length="145" mass="15673">MALIALTVAMPAVSAELYYLRYQPSIEITQEAVDLTNRLSEGLDEPLTLRLVRYNQVQSLLVAKPGPGFVAELSPMFFNDAVEAGWTPLLTGHQDLQIALYQLADTDALIEEVGTPPRLSMGAVVARSVFGAAVSRVCQPGHDCS</sequence>
<gene>
    <name evidence="1" type="ORF">GH975_04820</name>
</gene>
<keyword evidence="2" id="KW-1185">Reference proteome</keyword>
<reference evidence="1 2" key="1">
    <citation type="submission" date="2019-11" db="EMBL/GenBank/DDBJ databases">
        <authorList>
            <person name="Khan S.A."/>
            <person name="Jeon C.O."/>
            <person name="Chun B.H."/>
        </authorList>
    </citation>
    <scope>NUCLEOTIDE SEQUENCE [LARGE SCALE GENOMIC DNA]</scope>
    <source>
        <strain evidence="1 2">IMCC 1097</strain>
    </source>
</reference>
<evidence type="ECO:0000313" key="1">
    <source>
        <dbReference type="EMBL" id="QGG79936.1"/>
    </source>
</evidence>
<name>A0A5Q2QD37_9GAMM</name>
<accession>A0A5Q2QD37</accession>
<dbReference type="KEGG" id="llp:GH975_04820"/>
<dbReference type="RefSeq" id="WP_153713440.1">
    <property type="nucleotide sequence ID" value="NZ_CP045871.1"/>
</dbReference>
<dbReference type="EMBL" id="CP045871">
    <property type="protein sequence ID" value="QGG79936.1"/>
    <property type="molecule type" value="Genomic_DNA"/>
</dbReference>
<dbReference type="AlphaFoldDB" id="A0A5Q2QD37"/>
<evidence type="ECO:0000313" key="2">
    <source>
        <dbReference type="Proteomes" id="UP000388235"/>
    </source>
</evidence>
<organism evidence="1 2">
    <name type="scientific">Litorivicinus lipolyticus</name>
    <dbReference type="NCBI Taxonomy" id="418701"/>
    <lineage>
        <taxon>Bacteria</taxon>
        <taxon>Pseudomonadati</taxon>
        <taxon>Pseudomonadota</taxon>
        <taxon>Gammaproteobacteria</taxon>
        <taxon>Oceanospirillales</taxon>
        <taxon>Litorivicinaceae</taxon>
        <taxon>Litorivicinus</taxon>
    </lineage>
</organism>
<dbReference type="Proteomes" id="UP000388235">
    <property type="component" value="Chromosome"/>
</dbReference>
<protein>
    <submittedName>
        <fullName evidence="1">Uncharacterized protein</fullName>
    </submittedName>
</protein>
<proteinExistence type="predicted"/>